<evidence type="ECO:0000313" key="3">
    <source>
        <dbReference type="Proteomes" id="UP000182486"/>
    </source>
</evidence>
<evidence type="ECO:0000313" key="2">
    <source>
        <dbReference type="EMBL" id="OJF12281.1"/>
    </source>
</evidence>
<keyword evidence="3" id="KW-1185">Reference proteome</keyword>
<feature type="domain" description="DUF6924" evidence="1">
    <location>
        <begin position="10"/>
        <end position="135"/>
    </location>
</feature>
<gene>
    <name evidence="2" type="ORF">BG844_21415</name>
</gene>
<evidence type="ECO:0000259" key="1">
    <source>
        <dbReference type="Pfam" id="PF21962"/>
    </source>
</evidence>
<comment type="caution">
    <text evidence="2">The sequence shown here is derived from an EMBL/GenBank/DDBJ whole genome shotgun (WGS) entry which is preliminary data.</text>
</comment>
<sequence length="153" mass="16892">MGSLPLTNGVPFIRADFTNPAAWEKMVRLAGLPNEENYEANLEYVEDRTLADLGEDALAARFPRLYPEEYEHPVVFVADAAAMSPPDYPILVVNLNATEDSRPFRTVPSEIASIEANLSLANMDFFEFAESAGRRTLRRSGRRSRSAGIGRGG</sequence>
<protein>
    <recommendedName>
        <fullName evidence="1">DUF6924 domain-containing protein</fullName>
    </recommendedName>
</protein>
<dbReference type="InterPro" id="IPR053832">
    <property type="entry name" value="DUF6924"/>
</dbReference>
<organism evidence="2 3">
    <name type="scientific">Couchioplanes caeruleus subsp. caeruleus</name>
    <dbReference type="NCBI Taxonomy" id="56427"/>
    <lineage>
        <taxon>Bacteria</taxon>
        <taxon>Bacillati</taxon>
        <taxon>Actinomycetota</taxon>
        <taxon>Actinomycetes</taxon>
        <taxon>Micromonosporales</taxon>
        <taxon>Micromonosporaceae</taxon>
        <taxon>Couchioplanes</taxon>
    </lineage>
</organism>
<accession>A0A1K0FHH6</accession>
<reference evidence="2 3" key="1">
    <citation type="submission" date="2016-09" db="EMBL/GenBank/DDBJ databases">
        <title>Couchioplanes caeruleus draft genome sequence.</title>
        <authorList>
            <person name="Sheehan J."/>
            <person name="Caffrey P."/>
        </authorList>
    </citation>
    <scope>NUCLEOTIDE SEQUENCE [LARGE SCALE GENOMIC DNA]</scope>
    <source>
        <strain evidence="2 3">DSM 43634</strain>
    </source>
</reference>
<dbReference type="EMBL" id="MEIA01000227">
    <property type="protein sequence ID" value="OJF12281.1"/>
    <property type="molecule type" value="Genomic_DNA"/>
</dbReference>
<dbReference type="Proteomes" id="UP000182486">
    <property type="component" value="Unassembled WGS sequence"/>
</dbReference>
<name>A0A1K0FHH6_9ACTN</name>
<dbReference type="Pfam" id="PF21962">
    <property type="entry name" value="DUF6924"/>
    <property type="match status" value="1"/>
</dbReference>
<dbReference type="AlphaFoldDB" id="A0A1K0FHH6"/>
<dbReference type="RefSeq" id="WP_123678449.1">
    <property type="nucleotide sequence ID" value="NZ_MEIA01000227.1"/>
</dbReference>
<proteinExistence type="predicted"/>